<feature type="compositionally biased region" description="Low complexity" evidence="2">
    <location>
        <begin position="469"/>
        <end position="482"/>
    </location>
</feature>
<feature type="region of interest" description="Disordered" evidence="2">
    <location>
        <begin position="272"/>
        <end position="321"/>
    </location>
</feature>
<feature type="region of interest" description="Disordered" evidence="2">
    <location>
        <begin position="469"/>
        <end position="572"/>
    </location>
</feature>
<dbReference type="InterPro" id="IPR039278">
    <property type="entry name" value="Red1"/>
</dbReference>
<feature type="region of interest" description="Disordered" evidence="2">
    <location>
        <begin position="733"/>
        <end position="795"/>
    </location>
</feature>
<reference evidence="3 4" key="1">
    <citation type="journal article" date="2018" name="Front. Microbiol.">
        <title>Genome-Wide Analysis of Corynespora cassiicola Leaf Fall Disease Putative Effectors.</title>
        <authorList>
            <person name="Lopez D."/>
            <person name="Ribeiro S."/>
            <person name="Label P."/>
            <person name="Fumanal B."/>
            <person name="Venisse J.S."/>
            <person name="Kohler A."/>
            <person name="de Oliveira R.R."/>
            <person name="Labutti K."/>
            <person name="Lipzen A."/>
            <person name="Lail K."/>
            <person name="Bauer D."/>
            <person name="Ohm R.A."/>
            <person name="Barry K.W."/>
            <person name="Spatafora J."/>
            <person name="Grigoriev I.V."/>
            <person name="Martin F.M."/>
            <person name="Pujade-Renaud V."/>
        </authorList>
    </citation>
    <scope>NUCLEOTIDE SEQUENCE [LARGE SCALE GENOMIC DNA]</scope>
    <source>
        <strain evidence="3 4">Philippines</strain>
    </source>
</reference>
<feature type="compositionally biased region" description="Polar residues" evidence="2">
    <location>
        <begin position="1011"/>
        <end position="1024"/>
    </location>
</feature>
<feature type="compositionally biased region" description="Pro residues" evidence="2">
    <location>
        <begin position="73"/>
        <end position="85"/>
    </location>
</feature>
<feature type="compositionally biased region" description="Low complexity" evidence="2">
    <location>
        <begin position="848"/>
        <end position="860"/>
    </location>
</feature>
<dbReference type="PANTHER" id="PTHR21563:SF3">
    <property type="entry name" value="ZINC FINGER C3H1 DOMAIN-CONTAINING PROTEIN"/>
    <property type="match status" value="1"/>
</dbReference>
<feature type="compositionally biased region" description="Polar residues" evidence="2">
    <location>
        <begin position="834"/>
        <end position="847"/>
    </location>
</feature>
<dbReference type="GO" id="GO:0000178">
    <property type="term" value="C:exosome (RNase complex)"/>
    <property type="evidence" value="ECO:0007669"/>
    <property type="project" value="TreeGrafter"/>
</dbReference>
<dbReference type="EMBL" id="KZ678130">
    <property type="protein sequence ID" value="PSN72365.1"/>
    <property type="molecule type" value="Genomic_DNA"/>
</dbReference>
<evidence type="ECO:0000313" key="4">
    <source>
        <dbReference type="Proteomes" id="UP000240883"/>
    </source>
</evidence>
<feature type="region of interest" description="Disordered" evidence="2">
    <location>
        <begin position="1"/>
        <end position="141"/>
    </location>
</feature>
<feature type="compositionally biased region" description="Basic and acidic residues" evidence="2">
    <location>
        <begin position="562"/>
        <end position="572"/>
    </location>
</feature>
<dbReference type="STRING" id="1448308.A0A2T2P3W1"/>
<keyword evidence="1" id="KW-0175">Coiled coil</keyword>
<proteinExistence type="predicted"/>
<keyword evidence="4" id="KW-1185">Reference proteome</keyword>
<evidence type="ECO:0000256" key="2">
    <source>
        <dbReference type="SAM" id="MobiDB-lite"/>
    </source>
</evidence>
<feature type="compositionally biased region" description="Polar residues" evidence="2">
    <location>
        <begin position="518"/>
        <end position="536"/>
    </location>
</feature>
<feature type="compositionally biased region" description="Polar residues" evidence="2">
    <location>
        <begin position="613"/>
        <end position="623"/>
    </location>
</feature>
<sequence>MANYHPQPPFGLPFSFPPQPPQPSAPTAHHDGHHRGPPHDPRQAPPLDSFPPNQWSLPGLNMQSFGQNSQQPPQFPPAWPPPPPGQMANAWPPIPFPPFIPGQNGIPPPHFPALSFPPPPQTPQALQTIHAPVPQLAFQPSPAPAFQHTAERFLDKMDTDKEDGELSDQDRTSATPAGPLQQPNSINRSNPEPPRSVPADAPSHEVRNESRPHVPAFPYLEGSLAQMREEAKNFVRFLYSNGIGFQALAAEGLDIELLRNLYQSLNLPPEPAPIAPVGSQGRASNASAAANDQTSQSKSVPAVRTNISSTPPVKSAPSPIDRKDYIARLQAAKMAKQAAGAKTSPPQSTPPVPSSTLVSSANALQSPVTTPTPRPPITEDERARKTEILRQRLVAIKANKKAPATPSASTPQPQQSQPQQAQASSLRASKLAEQEPILHSPQPARAPSFTGIPGLFMNAVPAPIVEPSTAQPAATTASTQPSRPNAEDDAMASGDESAGSEMDIDEDQDTSGAPVITSAPSITATQPPPRTQSSFVGSPARPDSTKPASTVSTPGAQTPSSHAREERLKMKEQEIAAMKQNLKRRLEEQRLKAKAQLASQKPVLTPNGKDTTKSLPVTPQTSQPIFLPQSAIQAPASALVDSSSQDSRKRRRIEIDSRLPSLEAELASNATKMAQLTKELEQLMSYNEKMMQDKANLIQELESLGVVTDGMPHAELQAKKDEIDLQKQVATQTTQTIPGLSAQPSSGLGSNGRDVTRSAVVTRAAQTGPSHPPPTTNGAPKELPPVPAGPSPPNHIQVPGLAAFSGVHALPAKPPAVQSPAPVSHAIAQIQKNQFQGANVSGESAPQANDAATKTTTNATPQDSASAVDDEEDFYSPGPAVIAPTAGKEQPGETNVQATSPSEEGEVDMSESSEEEYEPEEPQTPAQAVQTTSQAHDTAVSSPSSSSDSSSEDEDNYEPPEANEPIQAVDMEQDGQQSEADDGAMDMSTSDSSDSDDSDSADESEHAVHDVSTSLTNAPHSNSALIPAVAPEPQPTQTQVSGSDVTNVDYVAKTPGFVPYESPLRMFKSYRYHPNYSQEISGGFLSMTYSHQIDPDKLLCPAESMGGTCTDKEQCKKQHQHFDDMQITGDKMLVQLGTANPGKTHDERQRWNEGLRQVLKELRQKNTRDPNSIAGDIVHYRRQFLNDDSRVLNLEWPRD</sequence>
<organism evidence="3 4">
    <name type="scientific">Corynespora cassiicola Philippines</name>
    <dbReference type="NCBI Taxonomy" id="1448308"/>
    <lineage>
        <taxon>Eukaryota</taxon>
        <taxon>Fungi</taxon>
        <taxon>Dikarya</taxon>
        <taxon>Ascomycota</taxon>
        <taxon>Pezizomycotina</taxon>
        <taxon>Dothideomycetes</taxon>
        <taxon>Pleosporomycetidae</taxon>
        <taxon>Pleosporales</taxon>
        <taxon>Corynesporascaceae</taxon>
        <taxon>Corynespora</taxon>
    </lineage>
</organism>
<feature type="region of interest" description="Disordered" evidence="2">
    <location>
        <begin position="398"/>
        <end position="450"/>
    </location>
</feature>
<dbReference type="GO" id="GO:0005634">
    <property type="term" value="C:nucleus"/>
    <property type="evidence" value="ECO:0007669"/>
    <property type="project" value="TreeGrafter"/>
</dbReference>
<feature type="compositionally biased region" description="Polar residues" evidence="2">
    <location>
        <begin position="281"/>
        <end position="312"/>
    </location>
</feature>
<dbReference type="Proteomes" id="UP000240883">
    <property type="component" value="Unassembled WGS sequence"/>
</dbReference>
<evidence type="ECO:0008006" key="5">
    <source>
        <dbReference type="Google" id="ProtNLM"/>
    </source>
</evidence>
<feature type="region of interest" description="Disordered" evidence="2">
    <location>
        <begin position="336"/>
        <end position="384"/>
    </location>
</feature>
<feature type="compositionally biased region" description="Low complexity" evidence="2">
    <location>
        <begin position="336"/>
        <end position="346"/>
    </location>
</feature>
<gene>
    <name evidence="3" type="ORF">BS50DRAFT_583911</name>
</gene>
<evidence type="ECO:0000313" key="3">
    <source>
        <dbReference type="EMBL" id="PSN72365.1"/>
    </source>
</evidence>
<dbReference type="PANTHER" id="PTHR21563">
    <property type="entry name" value="ZINC FINGER C3H1 DOMAIN-CONTAINING PROTEIN"/>
    <property type="match status" value="1"/>
</dbReference>
<feature type="compositionally biased region" description="Pro residues" evidence="2">
    <location>
        <begin position="92"/>
        <end position="122"/>
    </location>
</feature>
<evidence type="ECO:0000256" key="1">
    <source>
        <dbReference type="SAM" id="Coils"/>
    </source>
</evidence>
<feature type="region of interest" description="Disordered" evidence="2">
    <location>
        <begin position="834"/>
        <end position="1043"/>
    </location>
</feature>
<feature type="compositionally biased region" description="Polar residues" evidence="2">
    <location>
        <begin position="51"/>
        <end position="69"/>
    </location>
</feature>
<feature type="compositionally biased region" description="Polar residues" evidence="2">
    <location>
        <begin position="733"/>
        <end position="748"/>
    </location>
</feature>
<feature type="compositionally biased region" description="Polar residues" evidence="2">
    <location>
        <begin position="924"/>
        <end position="940"/>
    </location>
</feature>
<feature type="compositionally biased region" description="Acidic residues" evidence="2">
    <location>
        <begin position="993"/>
        <end position="1002"/>
    </location>
</feature>
<name>A0A2T2P3W1_CORCC</name>
<feature type="compositionally biased region" description="Pro residues" evidence="2">
    <location>
        <begin position="782"/>
        <end position="793"/>
    </location>
</feature>
<feature type="compositionally biased region" description="Acidic residues" evidence="2">
    <location>
        <begin position="903"/>
        <end position="921"/>
    </location>
</feature>
<feature type="coiled-coil region" evidence="1">
    <location>
        <begin position="673"/>
        <end position="700"/>
    </location>
</feature>
<protein>
    <recommendedName>
        <fullName evidence="5">Zinc-finger domain-containing protein</fullName>
    </recommendedName>
</protein>
<feature type="region of interest" description="Disordered" evidence="2">
    <location>
        <begin position="586"/>
        <end position="623"/>
    </location>
</feature>
<feature type="region of interest" description="Disordered" evidence="2">
    <location>
        <begin position="160"/>
        <end position="215"/>
    </location>
</feature>
<dbReference type="AlphaFoldDB" id="A0A2T2P3W1"/>
<dbReference type="OrthoDB" id="1922977at2759"/>
<accession>A0A2T2P3W1</accession>
<feature type="compositionally biased region" description="Polar residues" evidence="2">
    <location>
        <begin position="546"/>
        <end position="561"/>
    </location>
</feature>
<feature type="compositionally biased region" description="Pro residues" evidence="2">
    <location>
        <begin position="1"/>
        <end position="24"/>
    </location>
</feature>
<feature type="compositionally biased region" description="Basic and acidic residues" evidence="2">
    <location>
        <begin position="202"/>
        <end position="212"/>
    </location>
</feature>
<feature type="compositionally biased region" description="Low complexity" evidence="2">
    <location>
        <begin position="402"/>
        <end position="425"/>
    </location>
</feature>
<feature type="compositionally biased region" description="Polar residues" evidence="2">
    <location>
        <begin position="892"/>
        <end position="901"/>
    </location>
</feature>
<feature type="compositionally biased region" description="Polar residues" evidence="2">
    <location>
        <begin position="181"/>
        <end position="190"/>
    </location>
</feature>